<dbReference type="EMBL" id="CAAALY010026837">
    <property type="protein sequence ID" value="VEL16020.1"/>
    <property type="molecule type" value="Genomic_DNA"/>
</dbReference>
<proteinExistence type="predicted"/>
<sequence length="297" mass="32355">MLGMSVAKSPYIMPICLPGFGTCRIAFCQESLNRHFAASTRDFSRISACTTPPVLMESLLEFETERPIVPQTRFPARGGGLTPTKLCQKVAAGVAFGRQSNEKATQASEGCSPRSHMTSRSSGEDELASIHSRPAGNRVAEAIETEEMSANVPKTRESGGLHRRLHNLNFGRNNEQEADVREADSTTGLAACVAWPTETLILDETDTIKMADQPLKDATLGRPRAMVEEEVADVYTNCEAATDIAHQASGCEARSDLLSEPQKRLRRIFLVRTISVPASMSTNDEEKVPKEVGFKAV</sequence>
<comment type="caution">
    <text evidence="2">The sequence shown here is derived from an EMBL/GenBank/DDBJ whole genome shotgun (WGS) entry which is preliminary data.</text>
</comment>
<feature type="compositionally biased region" description="Polar residues" evidence="1">
    <location>
        <begin position="99"/>
        <end position="121"/>
    </location>
</feature>
<feature type="region of interest" description="Disordered" evidence="1">
    <location>
        <begin position="99"/>
        <end position="136"/>
    </location>
</feature>
<organism evidence="2 3">
    <name type="scientific">Protopolystoma xenopodis</name>
    <dbReference type="NCBI Taxonomy" id="117903"/>
    <lineage>
        <taxon>Eukaryota</taxon>
        <taxon>Metazoa</taxon>
        <taxon>Spiralia</taxon>
        <taxon>Lophotrochozoa</taxon>
        <taxon>Platyhelminthes</taxon>
        <taxon>Monogenea</taxon>
        <taxon>Polyopisthocotylea</taxon>
        <taxon>Polystomatidea</taxon>
        <taxon>Polystomatidae</taxon>
        <taxon>Protopolystoma</taxon>
    </lineage>
</organism>
<gene>
    <name evidence="2" type="ORF">PXEA_LOCUS9460</name>
</gene>
<evidence type="ECO:0000313" key="3">
    <source>
        <dbReference type="Proteomes" id="UP000784294"/>
    </source>
</evidence>
<dbReference type="AlphaFoldDB" id="A0A448WNE9"/>
<accession>A0A448WNE9</accession>
<keyword evidence="3" id="KW-1185">Reference proteome</keyword>
<reference evidence="2" key="1">
    <citation type="submission" date="2018-11" db="EMBL/GenBank/DDBJ databases">
        <authorList>
            <consortium name="Pathogen Informatics"/>
        </authorList>
    </citation>
    <scope>NUCLEOTIDE SEQUENCE</scope>
</reference>
<protein>
    <submittedName>
        <fullName evidence="2">Uncharacterized protein</fullName>
    </submittedName>
</protein>
<name>A0A448WNE9_9PLAT</name>
<evidence type="ECO:0000313" key="2">
    <source>
        <dbReference type="EMBL" id="VEL16020.1"/>
    </source>
</evidence>
<evidence type="ECO:0000256" key="1">
    <source>
        <dbReference type="SAM" id="MobiDB-lite"/>
    </source>
</evidence>
<dbReference type="Proteomes" id="UP000784294">
    <property type="component" value="Unassembled WGS sequence"/>
</dbReference>